<name>A0ABT3RQI6_9BACT</name>
<dbReference type="RefSeq" id="WP_266056244.1">
    <property type="nucleotide sequence ID" value="NZ_JAPFQN010000005.1"/>
</dbReference>
<evidence type="ECO:0000313" key="3">
    <source>
        <dbReference type="Proteomes" id="UP001209885"/>
    </source>
</evidence>
<keyword evidence="1" id="KW-0732">Signal</keyword>
<reference evidence="2 3" key="1">
    <citation type="submission" date="2022-11" db="EMBL/GenBank/DDBJ databases">
        <title>The characterization of three novel Bacteroidetes species and genomic analysis of their roles in tidal elemental geochemical cycles.</title>
        <authorList>
            <person name="Ma K."/>
        </authorList>
    </citation>
    <scope>NUCLEOTIDE SEQUENCE [LARGE SCALE GENOMIC DNA]</scope>
    <source>
        <strain evidence="2 3">M17</strain>
    </source>
</reference>
<evidence type="ECO:0000256" key="1">
    <source>
        <dbReference type="SAM" id="SignalP"/>
    </source>
</evidence>
<feature type="chain" id="PRO_5046035770" description="Lipocalin-like domain-containing protein" evidence="1">
    <location>
        <begin position="22"/>
        <end position="143"/>
    </location>
</feature>
<gene>
    <name evidence="2" type="ORF">OO013_08025</name>
</gene>
<sequence length="143" mass="16291">MKKFFSAIAVLTMVFSLVSCGGDDEPQVYGFEGHTWTLTREVVYECPDIAHNKDVEESCTSLNCWNYSFENGNFTYYGVAASEPFNNPGKYNVESGNILVFNFDDGQTMKAKFEMLDANTLKFYGSQRDGFCKEYYEFSKVVN</sequence>
<accession>A0ABT3RQI6</accession>
<keyword evidence="3" id="KW-1185">Reference proteome</keyword>
<dbReference type="Proteomes" id="UP001209885">
    <property type="component" value="Unassembled WGS sequence"/>
</dbReference>
<dbReference type="EMBL" id="JAPFQN010000005">
    <property type="protein sequence ID" value="MCX2743808.1"/>
    <property type="molecule type" value="Genomic_DNA"/>
</dbReference>
<protein>
    <recommendedName>
        <fullName evidence="4">Lipocalin-like domain-containing protein</fullName>
    </recommendedName>
</protein>
<organism evidence="2 3">
    <name type="scientific">Mangrovivirga halotolerans</name>
    <dbReference type="NCBI Taxonomy" id="2993936"/>
    <lineage>
        <taxon>Bacteria</taxon>
        <taxon>Pseudomonadati</taxon>
        <taxon>Bacteroidota</taxon>
        <taxon>Cytophagia</taxon>
        <taxon>Cytophagales</taxon>
        <taxon>Mangrovivirgaceae</taxon>
        <taxon>Mangrovivirga</taxon>
    </lineage>
</organism>
<evidence type="ECO:0008006" key="4">
    <source>
        <dbReference type="Google" id="ProtNLM"/>
    </source>
</evidence>
<comment type="caution">
    <text evidence="2">The sequence shown here is derived from an EMBL/GenBank/DDBJ whole genome shotgun (WGS) entry which is preliminary data.</text>
</comment>
<proteinExistence type="predicted"/>
<dbReference type="PROSITE" id="PS51257">
    <property type="entry name" value="PROKAR_LIPOPROTEIN"/>
    <property type="match status" value="1"/>
</dbReference>
<evidence type="ECO:0000313" key="2">
    <source>
        <dbReference type="EMBL" id="MCX2743808.1"/>
    </source>
</evidence>
<feature type="signal peptide" evidence="1">
    <location>
        <begin position="1"/>
        <end position="21"/>
    </location>
</feature>